<evidence type="ECO:0000256" key="2">
    <source>
        <dbReference type="ARBA" id="ARBA00022801"/>
    </source>
</evidence>
<dbReference type="SUPFAM" id="SSF53474">
    <property type="entry name" value="alpha/beta-Hydrolases"/>
    <property type="match status" value="1"/>
</dbReference>
<dbReference type="GO" id="GO:0016787">
    <property type="term" value="F:hydrolase activity"/>
    <property type="evidence" value="ECO:0007669"/>
    <property type="project" value="UniProtKB-KW"/>
</dbReference>
<keyword evidence="2 3" id="KW-0378">Hydrolase</keyword>
<evidence type="ECO:0000256" key="1">
    <source>
        <dbReference type="ARBA" id="ARBA00008645"/>
    </source>
</evidence>
<protein>
    <submittedName>
        <fullName evidence="3">Alpha/beta hydrolase</fullName>
    </submittedName>
</protein>
<dbReference type="Pfam" id="PF06500">
    <property type="entry name" value="FrsA-like"/>
    <property type="match status" value="1"/>
</dbReference>
<dbReference type="Proteomes" id="UP001190465">
    <property type="component" value="Chromosome"/>
</dbReference>
<sequence>MTVVNTSTGPEKQTLEGAKEWLRNHLELRRYPMNFDDVEAASRTIDELAGIDPVSWSRGWLATASAFSSEAQAAADAGDITAARAAWWKAYQFAFLGRYPVPNHPAKADAYDRAREYFFRARSLDDPPLERVEVPFAGREGEGDTVAFYVVRPKAVNNPPVLIYWAGIDGWKEESLIGCERFWSLGIATIHTDMPGVGESPVLAGIDAERMWDPIFEWITNSDLDAKRVAVMGGSFGGYWATKLAHTHRDRLVAAVNWGGGIHLTFQPSWQKKSRNASSYLMDLMAARARIFGGSTFEDYVARCPELSLLDQGVLDTPCCPLLLANGKDDLQNSSADITLALEHGDPKTARLYPGGHMGADMKSIRDVIANWLGGHLIGTGKGVHE</sequence>
<dbReference type="Gene3D" id="3.40.50.1820">
    <property type="entry name" value="alpha/beta hydrolase"/>
    <property type="match status" value="1"/>
</dbReference>
<dbReference type="EMBL" id="OY726397">
    <property type="protein sequence ID" value="CAJ1509994.1"/>
    <property type="molecule type" value="Genomic_DNA"/>
</dbReference>
<dbReference type="InterPro" id="IPR029058">
    <property type="entry name" value="AB_hydrolase_fold"/>
</dbReference>
<dbReference type="InterPro" id="IPR010520">
    <property type="entry name" value="FrsA-like"/>
</dbReference>
<dbReference type="RefSeq" id="WP_308479687.1">
    <property type="nucleotide sequence ID" value="NZ_OY726397.1"/>
</dbReference>
<gene>
    <name evidence="3" type="ORF">MU0053_004389</name>
</gene>
<reference evidence="3 4" key="1">
    <citation type="submission" date="2023-08" db="EMBL/GenBank/DDBJ databases">
        <authorList>
            <person name="Folkvardsen B D."/>
            <person name="Norman A."/>
        </authorList>
    </citation>
    <scope>NUCLEOTIDE SEQUENCE [LARGE SCALE GENOMIC DNA]</scope>
    <source>
        <strain evidence="3 4">Mu0053</strain>
    </source>
</reference>
<dbReference type="PANTHER" id="PTHR22946">
    <property type="entry name" value="DIENELACTONE HYDROLASE DOMAIN-CONTAINING PROTEIN-RELATED"/>
    <property type="match status" value="1"/>
</dbReference>
<comment type="similarity">
    <text evidence="1">Belongs to the AB hydrolase superfamily.</text>
</comment>
<keyword evidence="4" id="KW-1185">Reference proteome</keyword>
<evidence type="ECO:0000313" key="4">
    <source>
        <dbReference type="Proteomes" id="UP001190465"/>
    </source>
</evidence>
<proteinExistence type="inferred from homology"/>
<name>A0ABM9M4F2_9MYCO</name>
<accession>A0ABM9M4F2</accession>
<dbReference type="PANTHER" id="PTHR22946:SF12">
    <property type="entry name" value="CONIDIAL PIGMENT BIOSYNTHESIS PROTEIN AYG1 (AFU_ORTHOLOGUE AFUA_2G17550)"/>
    <property type="match status" value="1"/>
</dbReference>
<organism evidence="3 4">
    <name type="scientific">[Mycobacterium] burgundiense</name>
    <dbReference type="NCBI Taxonomy" id="3064286"/>
    <lineage>
        <taxon>Bacteria</taxon>
        <taxon>Bacillati</taxon>
        <taxon>Actinomycetota</taxon>
        <taxon>Actinomycetes</taxon>
        <taxon>Mycobacteriales</taxon>
        <taxon>Mycobacteriaceae</taxon>
        <taxon>Mycolicibacterium</taxon>
    </lineage>
</organism>
<evidence type="ECO:0000313" key="3">
    <source>
        <dbReference type="EMBL" id="CAJ1509994.1"/>
    </source>
</evidence>
<dbReference type="InterPro" id="IPR050261">
    <property type="entry name" value="FrsA_esterase"/>
</dbReference>